<evidence type="ECO:0000259" key="3">
    <source>
        <dbReference type="SMART" id="SM00235"/>
    </source>
</evidence>
<dbReference type="SUPFAM" id="SSF69349">
    <property type="entry name" value="Phage fibre proteins"/>
    <property type="match status" value="1"/>
</dbReference>
<dbReference type="EMBL" id="JAQQWK010000001">
    <property type="protein sequence ID" value="KAK8054969.1"/>
    <property type="molecule type" value="Genomic_DNA"/>
</dbReference>
<feature type="compositionally biased region" description="Low complexity" evidence="2">
    <location>
        <begin position="20"/>
        <end position="38"/>
    </location>
</feature>
<dbReference type="InterPro" id="IPR001506">
    <property type="entry name" value="Peptidase_M12A"/>
</dbReference>
<evidence type="ECO:0000313" key="5">
    <source>
        <dbReference type="Proteomes" id="UP001444661"/>
    </source>
</evidence>
<evidence type="ECO:0000313" key="4">
    <source>
        <dbReference type="EMBL" id="KAK8054969.1"/>
    </source>
</evidence>
<comment type="cofactor">
    <cofactor evidence="1">
        <name>Zn(2+)</name>
        <dbReference type="ChEBI" id="CHEBI:29105"/>
    </cofactor>
    <text evidence="1">Binds 1 zinc ion per subunit.</text>
</comment>
<dbReference type="Pfam" id="PF01400">
    <property type="entry name" value="Astacin"/>
    <property type="match status" value="1"/>
</dbReference>
<dbReference type="Gene3D" id="3.40.390.10">
    <property type="entry name" value="Collagenase (Catalytic Domain)"/>
    <property type="match status" value="1"/>
</dbReference>
<feature type="domain" description="Peptidase metallopeptidase" evidence="3">
    <location>
        <begin position="90"/>
        <end position="257"/>
    </location>
</feature>
<evidence type="ECO:0000256" key="1">
    <source>
        <dbReference type="RuleBase" id="RU361183"/>
    </source>
</evidence>
<gene>
    <name evidence="4" type="ORF">PG993_000196</name>
</gene>
<proteinExistence type="predicted"/>
<dbReference type="InterPro" id="IPR006026">
    <property type="entry name" value="Peptidase_Metallo"/>
</dbReference>
<keyword evidence="1" id="KW-0862">Zinc</keyword>
<dbReference type="Proteomes" id="UP001444661">
    <property type="component" value="Unassembled WGS sequence"/>
</dbReference>
<accession>A0ABR1U7W6</accession>
<dbReference type="SMART" id="SM00235">
    <property type="entry name" value="ZnMc"/>
    <property type="match status" value="1"/>
</dbReference>
<keyword evidence="1" id="KW-0482">Metalloprotease</keyword>
<dbReference type="EC" id="3.4.24.-" evidence="1"/>
<name>A0ABR1U7W6_9PEZI</name>
<dbReference type="InterPro" id="IPR024079">
    <property type="entry name" value="MetalloPept_cat_dom_sf"/>
</dbReference>
<dbReference type="PRINTS" id="PR00480">
    <property type="entry name" value="ASTACIN"/>
</dbReference>
<feature type="compositionally biased region" description="Polar residues" evidence="2">
    <location>
        <begin position="51"/>
        <end position="61"/>
    </location>
</feature>
<protein>
    <recommendedName>
        <fullName evidence="1">Metalloendopeptidase</fullName>
        <ecNumber evidence="1">3.4.24.-</ecNumber>
    </recommendedName>
</protein>
<keyword evidence="1" id="KW-0378">Hydrolase</keyword>
<feature type="region of interest" description="Disordered" evidence="2">
    <location>
        <begin position="1"/>
        <end position="73"/>
    </location>
</feature>
<organism evidence="4 5">
    <name type="scientific">Apiospora rasikravindrae</name>
    <dbReference type="NCBI Taxonomy" id="990691"/>
    <lineage>
        <taxon>Eukaryota</taxon>
        <taxon>Fungi</taxon>
        <taxon>Dikarya</taxon>
        <taxon>Ascomycota</taxon>
        <taxon>Pezizomycotina</taxon>
        <taxon>Sordariomycetes</taxon>
        <taxon>Xylariomycetidae</taxon>
        <taxon>Amphisphaeriales</taxon>
        <taxon>Apiosporaceae</taxon>
        <taxon>Apiospora</taxon>
    </lineage>
</organism>
<sequence>MSQGSSHLGDVPYHPGAHNSPRSVPSTSPPESEWSSDSPYDDSDEDPTWVPNLSVSSTARTRGQMAKSSKKLDTEKPAIVEVQAGVSGSDDQIWPVETRELKVRFLDGTPEYKRRVEQLVTEHYNTLPMRLRFVFLGWEDTSTSDIRITFYTGYNSSYVGLDNRNRPQNEPTMDLNMNQSTAAWVQHIVLHEFGHALGLKHEHQHPDCSFQWNLTKLKASGKTQRYIDINYKKLSPDYPKVLTPYDENSIMHYNVDKGDARKSTKYVPLSTVLSSGDKSLILKLYPPPIPDPPKKRKSRVPRSPVILAPKTTIAKPPVLVSKSLTDRISGLTISSKPPATWSTSQPAVHVSGFANTEVKGGNVLVSSCGNTVINGDSYVNITGSGTVILNGNGTVVMSGSGTLIVNGDCVVMASGAGSVRVKGSGKAQVSGSACVKFSGECSGTVSEKGSIQQYCSL</sequence>
<keyword evidence="1" id="KW-0479">Metal-binding</keyword>
<evidence type="ECO:0000256" key="2">
    <source>
        <dbReference type="SAM" id="MobiDB-lite"/>
    </source>
</evidence>
<comment type="caution">
    <text evidence="4">The sequence shown here is derived from an EMBL/GenBank/DDBJ whole genome shotgun (WGS) entry which is preliminary data.</text>
</comment>
<keyword evidence="5" id="KW-1185">Reference proteome</keyword>
<keyword evidence="1" id="KW-0645">Protease</keyword>
<dbReference type="SUPFAM" id="SSF55486">
    <property type="entry name" value="Metalloproteases ('zincins'), catalytic domain"/>
    <property type="match status" value="1"/>
</dbReference>
<reference evidence="4 5" key="1">
    <citation type="submission" date="2023-01" db="EMBL/GenBank/DDBJ databases">
        <title>Analysis of 21 Apiospora genomes using comparative genomics revels a genus with tremendous synthesis potential of carbohydrate active enzymes and secondary metabolites.</title>
        <authorList>
            <person name="Sorensen T."/>
        </authorList>
    </citation>
    <scope>NUCLEOTIDE SEQUENCE [LARGE SCALE GENOMIC DNA]</scope>
    <source>
        <strain evidence="4 5">CBS 33761</strain>
    </source>
</reference>